<dbReference type="InterPro" id="IPR045562">
    <property type="entry name" value="RecG_dom3_C"/>
</dbReference>
<keyword evidence="9" id="KW-0233">DNA recombination</keyword>
<keyword evidence="7" id="KW-0067">ATP-binding</keyword>
<dbReference type="InterPro" id="IPR014001">
    <property type="entry name" value="Helicase_ATP-bd"/>
</dbReference>
<accession>A0A3B0YR73</accession>
<evidence type="ECO:0000256" key="13">
    <source>
        <dbReference type="ARBA" id="ARBA00034808"/>
    </source>
</evidence>
<dbReference type="Pfam" id="PF17191">
    <property type="entry name" value="RecG_wedge"/>
    <property type="match status" value="1"/>
</dbReference>
<dbReference type="AlphaFoldDB" id="A0A3B0YR73"/>
<dbReference type="InterPro" id="IPR047112">
    <property type="entry name" value="RecG/Mfd"/>
</dbReference>
<evidence type="ECO:0000256" key="1">
    <source>
        <dbReference type="ARBA" id="ARBA00007504"/>
    </source>
</evidence>
<name>A0A3B0YR73_9ZZZZ</name>
<feature type="domain" description="Helicase ATP-binding" evidence="17">
    <location>
        <begin position="294"/>
        <end position="476"/>
    </location>
</feature>
<keyword evidence="8" id="KW-0238">DNA-binding</keyword>
<evidence type="ECO:0000256" key="10">
    <source>
        <dbReference type="ARBA" id="ARBA00023204"/>
    </source>
</evidence>
<evidence type="ECO:0000256" key="14">
    <source>
        <dbReference type="ARBA" id="ARBA00048988"/>
    </source>
</evidence>
<dbReference type="NCBIfam" id="NF008165">
    <property type="entry name" value="PRK10917.1-3"/>
    <property type="match status" value="1"/>
</dbReference>
<dbReference type="GO" id="GO:0005524">
    <property type="term" value="F:ATP binding"/>
    <property type="evidence" value="ECO:0007669"/>
    <property type="project" value="UniProtKB-KW"/>
</dbReference>
<dbReference type="PANTHER" id="PTHR47964">
    <property type="entry name" value="ATP-DEPENDENT DNA HELICASE HOMOLOG RECG, CHLOROPLASTIC"/>
    <property type="match status" value="1"/>
</dbReference>
<dbReference type="Pfam" id="PF00270">
    <property type="entry name" value="DEAD"/>
    <property type="match status" value="1"/>
</dbReference>
<dbReference type="SUPFAM" id="SSF52540">
    <property type="entry name" value="P-loop containing nucleoside triphosphate hydrolases"/>
    <property type="match status" value="2"/>
</dbReference>
<keyword evidence="3" id="KW-0547">Nucleotide-binding</keyword>
<keyword evidence="4" id="KW-0227">DNA damage</keyword>
<reference evidence="19" key="1">
    <citation type="submission" date="2018-06" db="EMBL/GenBank/DDBJ databases">
        <authorList>
            <person name="Zhirakovskaya E."/>
        </authorList>
    </citation>
    <scope>NUCLEOTIDE SEQUENCE</scope>
</reference>
<organism evidence="19">
    <name type="scientific">hydrothermal vent metagenome</name>
    <dbReference type="NCBI Taxonomy" id="652676"/>
    <lineage>
        <taxon>unclassified sequences</taxon>
        <taxon>metagenomes</taxon>
        <taxon>ecological metagenomes</taxon>
    </lineage>
</organism>
<dbReference type="PROSITE" id="PS51192">
    <property type="entry name" value="HELICASE_ATP_BIND_1"/>
    <property type="match status" value="1"/>
</dbReference>
<comment type="catalytic activity">
    <reaction evidence="12">
        <text>Couples ATP hydrolysis with the unwinding of duplex DNA by translocating in the 3'-5' direction.</text>
        <dbReference type="EC" id="5.6.2.4"/>
    </reaction>
</comment>
<evidence type="ECO:0000259" key="17">
    <source>
        <dbReference type="PROSITE" id="PS51192"/>
    </source>
</evidence>
<dbReference type="NCBIfam" id="TIGR00643">
    <property type="entry name" value="recG"/>
    <property type="match status" value="1"/>
</dbReference>
<keyword evidence="5 19" id="KW-0378">Hydrolase</keyword>
<dbReference type="InterPro" id="IPR001650">
    <property type="entry name" value="Helicase_C-like"/>
</dbReference>
<dbReference type="GO" id="GO:0006310">
    <property type="term" value="P:DNA recombination"/>
    <property type="evidence" value="ECO:0007669"/>
    <property type="project" value="UniProtKB-KW"/>
</dbReference>
<dbReference type="SMART" id="SM00487">
    <property type="entry name" value="DEXDc"/>
    <property type="match status" value="1"/>
</dbReference>
<evidence type="ECO:0000259" key="18">
    <source>
        <dbReference type="PROSITE" id="PS51194"/>
    </source>
</evidence>
<proteinExistence type="inferred from homology"/>
<dbReference type="Gene3D" id="2.40.50.140">
    <property type="entry name" value="Nucleic acid-binding proteins"/>
    <property type="match status" value="1"/>
</dbReference>
<protein>
    <recommendedName>
        <fullName evidence="2">ATP-dependent DNA helicase RecG</fullName>
        <ecNumber evidence="13">5.6.2.4</ecNumber>
    </recommendedName>
    <alternativeName>
        <fullName evidence="15">DNA branch migration protein RecG</fullName>
    </alternativeName>
    <alternativeName>
        <fullName evidence="16">Probable DNA 3'-5' helicase RecG</fullName>
    </alternativeName>
</protein>
<dbReference type="EC" id="5.6.2.4" evidence="13"/>
<dbReference type="GO" id="GO:0016887">
    <property type="term" value="F:ATP hydrolysis activity"/>
    <property type="evidence" value="ECO:0007669"/>
    <property type="project" value="RHEA"/>
</dbReference>
<dbReference type="Pfam" id="PF19833">
    <property type="entry name" value="RecG_dom3_C"/>
    <property type="match status" value="1"/>
</dbReference>
<dbReference type="InterPro" id="IPR011545">
    <property type="entry name" value="DEAD/DEAH_box_helicase_dom"/>
</dbReference>
<dbReference type="PROSITE" id="PS51194">
    <property type="entry name" value="HELICASE_CTER"/>
    <property type="match status" value="1"/>
</dbReference>
<keyword evidence="10" id="KW-0234">DNA repair</keyword>
<evidence type="ECO:0000256" key="8">
    <source>
        <dbReference type="ARBA" id="ARBA00023125"/>
    </source>
</evidence>
<gene>
    <name evidence="19" type="ORF">MNBD_GAMMA12-3863</name>
</gene>
<comment type="catalytic activity">
    <reaction evidence="14">
        <text>ATP + H2O = ADP + phosphate + H(+)</text>
        <dbReference type="Rhea" id="RHEA:13065"/>
        <dbReference type="ChEBI" id="CHEBI:15377"/>
        <dbReference type="ChEBI" id="CHEBI:15378"/>
        <dbReference type="ChEBI" id="CHEBI:30616"/>
        <dbReference type="ChEBI" id="CHEBI:43474"/>
        <dbReference type="ChEBI" id="CHEBI:456216"/>
        <dbReference type="EC" id="5.6.2.4"/>
    </reaction>
</comment>
<dbReference type="EMBL" id="UOFL01000143">
    <property type="protein sequence ID" value="VAW77997.1"/>
    <property type="molecule type" value="Genomic_DNA"/>
</dbReference>
<dbReference type="Gene3D" id="3.40.50.300">
    <property type="entry name" value="P-loop containing nucleotide triphosphate hydrolases"/>
    <property type="match status" value="2"/>
</dbReference>
<dbReference type="PANTHER" id="PTHR47964:SF1">
    <property type="entry name" value="ATP-DEPENDENT DNA HELICASE HOMOLOG RECG, CHLOROPLASTIC"/>
    <property type="match status" value="1"/>
</dbReference>
<dbReference type="Pfam" id="PF00271">
    <property type="entry name" value="Helicase_C"/>
    <property type="match status" value="1"/>
</dbReference>
<dbReference type="InterPro" id="IPR004609">
    <property type="entry name" value="ATP-dep_DNA_helicase_RecG"/>
</dbReference>
<evidence type="ECO:0000256" key="7">
    <source>
        <dbReference type="ARBA" id="ARBA00022840"/>
    </source>
</evidence>
<dbReference type="CDD" id="cd17992">
    <property type="entry name" value="DEXHc_RecG"/>
    <property type="match status" value="1"/>
</dbReference>
<evidence type="ECO:0000256" key="15">
    <source>
        <dbReference type="ARBA" id="ARBA00049803"/>
    </source>
</evidence>
<evidence type="ECO:0000256" key="4">
    <source>
        <dbReference type="ARBA" id="ARBA00022763"/>
    </source>
</evidence>
<sequence>MIKSAIKTSLDVSQMPVTLLSGVGVRVAEKLARIGLHTIQDMLFHLPLRYEDRTKVYAISELLPGSQAVVEAQVESIRVVFGRKRMLLIKISDVSGEMTLRFFNFSNAQKKLLSTATRIRCFGEIRASGAGVEMIHPEYQCLSVDQTIETDEYLTALYPVTEGVHQISMRKLVQQSLNIIVASPEKMKELLPPKSLNALGFPGLLEALKIIHQPLADDAESSNALLCMRNGRDRLVFEELLAQHLSMRRIRQRVRSVAAQPVAEAQRLSEDFLRSLPFELTQAQSRVVAEITADLAQAKAMMRLVQGDVGSGKTLVAALAALSALNANFQVALMVPTEILAEQHFQNFKCWFEPLGISVGSLSGRMNAANRRESLANLANGKTQLAIGTHALFQDEVKFLNLVLVIVDEQHRFGVQQRMALLNKGQTKELVQQENKKNSENSGTQAMRIHQLIMTATPIPRTLAMTAYADLDVSVIDELPPGRKPIKTVAIPQTRRSEVIQRVKARCLEGSQVYWVCTLIEESDVLQAQAAEEAAVVLKEALPDLCVELVHGRMKASEKEQLMQSFKQAEIDVLVATTVIEVGVDVPNASLMIIENAERLGLSQLHQLRGRVGRGSAESSCVLLYQGPLGKIAKQRLQIMRDSHDGFVIAQKDLELRGPGEVLGTRQTGLIDFKIADPVKDVAMFDQVEIFARDLIVNDSDVVEPLIRRWMGDVASYVDV</sequence>
<dbReference type="InterPro" id="IPR027417">
    <property type="entry name" value="P-loop_NTPase"/>
</dbReference>
<dbReference type="NCBIfam" id="NF008168">
    <property type="entry name" value="PRK10917.2-2"/>
    <property type="match status" value="1"/>
</dbReference>
<dbReference type="CDD" id="cd04488">
    <property type="entry name" value="RecG_wedge_OBF"/>
    <property type="match status" value="1"/>
</dbReference>
<dbReference type="InterPro" id="IPR012340">
    <property type="entry name" value="NA-bd_OB-fold"/>
</dbReference>
<dbReference type="InterPro" id="IPR033454">
    <property type="entry name" value="RecG_wedge"/>
</dbReference>
<evidence type="ECO:0000256" key="12">
    <source>
        <dbReference type="ARBA" id="ARBA00034617"/>
    </source>
</evidence>
<evidence type="ECO:0000256" key="6">
    <source>
        <dbReference type="ARBA" id="ARBA00022806"/>
    </source>
</evidence>
<keyword evidence="6 19" id="KW-0347">Helicase</keyword>
<evidence type="ECO:0000256" key="5">
    <source>
        <dbReference type="ARBA" id="ARBA00022801"/>
    </source>
</evidence>
<evidence type="ECO:0000313" key="19">
    <source>
        <dbReference type="EMBL" id="VAW77997.1"/>
    </source>
</evidence>
<dbReference type="FunFam" id="3.40.50.300:FF:000391">
    <property type="entry name" value="ATP-dependent DNA helicase RecG"/>
    <property type="match status" value="1"/>
</dbReference>
<dbReference type="SUPFAM" id="SSF50249">
    <property type="entry name" value="Nucleic acid-binding proteins"/>
    <property type="match status" value="1"/>
</dbReference>
<dbReference type="NCBIfam" id="NF008163">
    <property type="entry name" value="PRK10917.1-1"/>
    <property type="match status" value="1"/>
</dbReference>
<dbReference type="GO" id="GO:0043138">
    <property type="term" value="F:3'-5' DNA helicase activity"/>
    <property type="evidence" value="ECO:0007669"/>
    <property type="project" value="UniProtKB-EC"/>
</dbReference>
<evidence type="ECO:0000256" key="9">
    <source>
        <dbReference type="ARBA" id="ARBA00023172"/>
    </source>
</evidence>
<dbReference type="GO" id="GO:0006281">
    <property type="term" value="P:DNA repair"/>
    <property type="evidence" value="ECO:0007669"/>
    <property type="project" value="UniProtKB-KW"/>
</dbReference>
<feature type="domain" description="Helicase C-terminal" evidence="18">
    <location>
        <begin position="509"/>
        <end position="655"/>
    </location>
</feature>
<evidence type="ECO:0000256" key="16">
    <source>
        <dbReference type="ARBA" id="ARBA00049819"/>
    </source>
</evidence>
<evidence type="ECO:0000256" key="3">
    <source>
        <dbReference type="ARBA" id="ARBA00022741"/>
    </source>
</evidence>
<keyword evidence="11" id="KW-0413">Isomerase</keyword>
<dbReference type="SMART" id="SM00490">
    <property type="entry name" value="HELICc"/>
    <property type="match status" value="1"/>
</dbReference>
<evidence type="ECO:0000256" key="11">
    <source>
        <dbReference type="ARBA" id="ARBA00023235"/>
    </source>
</evidence>
<comment type="similarity">
    <text evidence="1">Belongs to the helicase family. RecG subfamily.</text>
</comment>
<evidence type="ECO:0000256" key="2">
    <source>
        <dbReference type="ARBA" id="ARBA00017846"/>
    </source>
</evidence>
<dbReference type="GO" id="GO:0003677">
    <property type="term" value="F:DNA binding"/>
    <property type="evidence" value="ECO:0007669"/>
    <property type="project" value="UniProtKB-KW"/>
</dbReference>